<dbReference type="Proteomes" id="UP000664203">
    <property type="component" value="Unassembled WGS sequence"/>
</dbReference>
<dbReference type="Pfam" id="PF14420">
    <property type="entry name" value="Clr5"/>
    <property type="match status" value="1"/>
</dbReference>
<protein>
    <recommendedName>
        <fullName evidence="2">Clr5 domain-containing protein</fullName>
    </recommendedName>
</protein>
<feature type="domain" description="Clr5" evidence="2">
    <location>
        <begin position="23"/>
        <end position="76"/>
    </location>
</feature>
<dbReference type="SMART" id="SM00248">
    <property type="entry name" value="ANK"/>
    <property type="match status" value="2"/>
</dbReference>
<evidence type="ECO:0000256" key="1">
    <source>
        <dbReference type="PROSITE-ProRule" id="PRU00023"/>
    </source>
</evidence>
<dbReference type="PANTHER" id="PTHR38788:SF3">
    <property type="entry name" value="CLR5 DOMAIN-CONTAINING PROTEIN"/>
    <property type="match status" value="1"/>
</dbReference>
<evidence type="ECO:0000313" key="3">
    <source>
        <dbReference type="EMBL" id="CAF9926825.1"/>
    </source>
</evidence>
<name>A0A8H3IT90_9LECA</name>
<dbReference type="InterPro" id="IPR025676">
    <property type="entry name" value="Clr5_dom"/>
</dbReference>
<sequence length="948" mass="108046">MASQSSRPAATVPSAPQRARRIPDEEWEIWREKLVKLFLEDDVPRKEIVTIMAEKHDFMITEVQLKNRFKKWDVKKYIPDNDLKIMLALKRKRQSDGKDARFQYKGHNVEQERMERAWKRQRGPLLSPEFIPPCIRMHTSRDHSPQDALYRSSLKSADHHLVPLQNLNIPLLELYHERGSPSVAFHNPIEFESEFTFDTPQAMRESDNRSATHADQSSGDLVMAEAPATAPLQFDVTDFWGDVIPSTEMQVEHSGVSTVLQDDGPHELFSATQLSRASSAHVSSIDLSRYFDFSPSMRSSSGAPALASRSPRSPLRPLSTIRGRIKRSDNMIRASHERQRSQSITLQQSDGPVIFFAFDGMDPESIMLPLQLLRTNFIESLELESIWRGRYSCDSTLNHLYSTLSSSWLSLEMENLICRSYELSAQAIRRRQAARPVSRDGTCLLSTLEDHCECEGPKTARQPIEHENLEKNLRLQLTSMIQRSTSMGRLIIKFSTPPQDSPYVDTSDVPCMVNISFIPKRQQRTIGISAIFRKYSSASQSCRIPPRLRTFNVIPYDSQIIGCITDNDILGVQRLFTEGKASPLDVDSDGFSLLSYATTHKSSDLFRLLLEGGAGTQNCNLFGSTIDVIWAIWSKFMEDCSDEGRAPDFDASMNLTRLALKHGCDIEEAVPYNRLIFNALSDVNSVGSWSHVYPNLPIETLEFLLNIGYDLEQRSSDGLTALLHAACQHQPHIIKCLRLFIERGADLHTTDSKGQGALHHALAAPRIYDDWSGTLNDYWSGTMKDYWYWSWFSALNDTYRNNCKYSTDEANWLARITFNTEDDRHVEDYDDEEFDPGPLLDDILNNSHHYADGAANEYDIDYISCEDEDYGVLRVTRDPVPVLEKRTRFKLLTLLQLGCDPNVVDHKGQSPSDYARRDGLWPQWCWALLNAGYVHHERNGWVKGALFE</sequence>
<dbReference type="PANTHER" id="PTHR38788">
    <property type="entry name" value="CLR5 DOMAIN-CONTAINING PROTEIN"/>
    <property type="match status" value="1"/>
</dbReference>
<keyword evidence="4" id="KW-1185">Reference proteome</keyword>
<proteinExistence type="predicted"/>
<dbReference type="Gene3D" id="1.25.40.20">
    <property type="entry name" value="Ankyrin repeat-containing domain"/>
    <property type="match status" value="2"/>
</dbReference>
<dbReference type="InterPro" id="IPR036770">
    <property type="entry name" value="Ankyrin_rpt-contain_sf"/>
</dbReference>
<dbReference type="OrthoDB" id="5308957at2759"/>
<feature type="repeat" description="ANK" evidence="1">
    <location>
        <begin position="717"/>
        <end position="752"/>
    </location>
</feature>
<dbReference type="PROSITE" id="PS50088">
    <property type="entry name" value="ANK_REPEAT"/>
    <property type="match status" value="1"/>
</dbReference>
<evidence type="ECO:0000313" key="4">
    <source>
        <dbReference type="Proteomes" id="UP000664203"/>
    </source>
</evidence>
<gene>
    <name evidence="3" type="ORF">ALECFALPRED_003536</name>
</gene>
<organism evidence="3 4">
    <name type="scientific">Alectoria fallacina</name>
    <dbReference type="NCBI Taxonomy" id="1903189"/>
    <lineage>
        <taxon>Eukaryota</taxon>
        <taxon>Fungi</taxon>
        <taxon>Dikarya</taxon>
        <taxon>Ascomycota</taxon>
        <taxon>Pezizomycotina</taxon>
        <taxon>Lecanoromycetes</taxon>
        <taxon>OSLEUM clade</taxon>
        <taxon>Lecanoromycetidae</taxon>
        <taxon>Lecanorales</taxon>
        <taxon>Lecanorineae</taxon>
        <taxon>Parmeliaceae</taxon>
        <taxon>Alectoria</taxon>
    </lineage>
</organism>
<comment type="caution">
    <text evidence="3">The sequence shown here is derived from an EMBL/GenBank/DDBJ whole genome shotgun (WGS) entry which is preliminary data.</text>
</comment>
<dbReference type="EMBL" id="CAJPDR010000219">
    <property type="protein sequence ID" value="CAF9926825.1"/>
    <property type="molecule type" value="Genomic_DNA"/>
</dbReference>
<keyword evidence="1" id="KW-0040">ANK repeat</keyword>
<evidence type="ECO:0000259" key="2">
    <source>
        <dbReference type="Pfam" id="PF14420"/>
    </source>
</evidence>
<dbReference type="AlphaFoldDB" id="A0A8H3IT90"/>
<reference evidence="3" key="1">
    <citation type="submission" date="2021-03" db="EMBL/GenBank/DDBJ databases">
        <authorList>
            <person name="Tagirdzhanova G."/>
        </authorList>
    </citation>
    <scope>NUCLEOTIDE SEQUENCE</scope>
</reference>
<dbReference type="InterPro" id="IPR002110">
    <property type="entry name" value="Ankyrin_rpt"/>
</dbReference>
<accession>A0A8H3IT90</accession>
<dbReference type="SUPFAM" id="SSF48403">
    <property type="entry name" value="Ankyrin repeat"/>
    <property type="match status" value="1"/>
</dbReference>